<protein>
    <submittedName>
        <fullName evidence="1">Uncharacterized protein</fullName>
    </submittedName>
</protein>
<evidence type="ECO:0000313" key="1">
    <source>
        <dbReference type="EMBL" id="CAK5024918.1"/>
    </source>
</evidence>
<proteinExistence type="predicted"/>
<comment type="caution">
    <text evidence="1">The sequence shown here is derived from an EMBL/GenBank/DDBJ whole genome shotgun (WGS) entry which is preliminary data.</text>
</comment>
<evidence type="ECO:0000313" key="2">
    <source>
        <dbReference type="Proteomes" id="UP001497535"/>
    </source>
</evidence>
<organism evidence="1 2">
    <name type="scientific">Meloidogyne enterolobii</name>
    <name type="common">Root-knot nematode worm</name>
    <name type="synonym">Meloidogyne mayaguensis</name>
    <dbReference type="NCBI Taxonomy" id="390850"/>
    <lineage>
        <taxon>Eukaryota</taxon>
        <taxon>Metazoa</taxon>
        <taxon>Ecdysozoa</taxon>
        <taxon>Nematoda</taxon>
        <taxon>Chromadorea</taxon>
        <taxon>Rhabditida</taxon>
        <taxon>Tylenchina</taxon>
        <taxon>Tylenchomorpha</taxon>
        <taxon>Tylenchoidea</taxon>
        <taxon>Meloidogynidae</taxon>
        <taxon>Meloidogyninae</taxon>
        <taxon>Meloidogyne</taxon>
    </lineage>
</organism>
<dbReference type="EMBL" id="CAVMJV010000004">
    <property type="protein sequence ID" value="CAK5024918.1"/>
    <property type="molecule type" value="Genomic_DNA"/>
</dbReference>
<dbReference type="Proteomes" id="UP001497535">
    <property type="component" value="Unassembled WGS sequence"/>
</dbReference>
<accession>A0ACB0XZI9</accession>
<keyword evidence="2" id="KW-1185">Reference proteome</keyword>
<reference evidence="1" key="1">
    <citation type="submission" date="2023-11" db="EMBL/GenBank/DDBJ databases">
        <authorList>
            <person name="Poullet M."/>
        </authorList>
    </citation>
    <scope>NUCLEOTIDE SEQUENCE</scope>
    <source>
        <strain evidence="1">E1834</strain>
    </source>
</reference>
<name>A0ACB0XZI9_MELEN</name>
<gene>
    <name evidence="1" type="ORF">MENTE1834_LOCUS5643</name>
</gene>
<sequence>MNTTRRIRLCRIKKRKITGNFSKKLRRRSKSLNDLSRSKLQTKFRLYLETVKQRNEYIKELEQEMEEEEEEMEQELQAEQQVEQQMEQELQVEQQVEQQMEIEPQAHENMEVDPQPNAGTISILVKKGNNTFFKFYESQTCICCDRPATIIRLCGHIYLCFACCARQHKIRIKDIEEGKSVDDLKCAICGVEGEFYVVSSGFNFAFE</sequence>